<feature type="compositionally biased region" description="Basic and acidic residues" evidence="1">
    <location>
        <begin position="295"/>
        <end position="306"/>
    </location>
</feature>
<dbReference type="AlphaFoldDB" id="A0AAN6DV94"/>
<gene>
    <name evidence="3" type="ORF">EDD36DRAFT_419976</name>
</gene>
<feature type="compositionally biased region" description="Basic and acidic residues" evidence="1">
    <location>
        <begin position="964"/>
        <end position="984"/>
    </location>
</feature>
<reference evidence="3" key="1">
    <citation type="journal article" date="2022" name="bioRxiv">
        <title>Deciphering the potential niche of two novel black yeast fungi from a biological soil crust based on their genomes, phenotypes, and melanin regulation.</title>
        <authorList>
            <consortium name="DOE Joint Genome Institute"/>
            <person name="Carr E.C."/>
            <person name="Barton Q."/>
            <person name="Grambo S."/>
            <person name="Sullivan M."/>
            <person name="Renfro C.M."/>
            <person name="Kuo A."/>
            <person name="Pangilinan J."/>
            <person name="Lipzen A."/>
            <person name="Keymanesh K."/>
            <person name="Savage E."/>
            <person name="Barry K."/>
            <person name="Grigoriev I.V."/>
            <person name="Riekhof W.R."/>
            <person name="Harris S.S."/>
        </authorList>
    </citation>
    <scope>NUCLEOTIDE SEQUENCE</scope>
    <source>
        <strain evidence="3">JF 03-4F</strain>
    </source>
</reference>
<feature type="compositionally biased region" description="Basic and acidic residues" evidence="1">
    <location>
        <begin position="529"/>
        <end position="544"/>
    </location>
</feature>
<dbReference type="Pfam" id="PF12868">
    <property type="entry name" value="DUF3824"/>
    <property type="match status" value="1"/>
</dbReference>
<feature type="region of interest" description="Disordered" evidence="1">
    <location>
        <begin position="841"/>
        <end position="1047"/>
    </location>
</feature>
<feature type="compositionally biased region" description="Basic and acidic residues" evidence="1">
    <location>
        <begin position="677"/>
        <end position="697"/>
    </location>
</feature>
<evidence type="ECO:0000259" key="2">
    <source>
        <dbReference type="Pfam" id="PF12868"/>
    </source>
</evidence>
<feature type="region of interest" description="Disordered" evidence="1">
    <location>
        <begin position="421"/>
        <end position="510"/>
    </location>
</feature>
<feature type="domain" description="DUF3824" evidence="2">
    <location>
        <begin position="654"/>
        <end position="797"/>
    </location>
</feature>
<dbReference type="PANTHER" id="PTHR35487:SF1">
    <property type="entry name" value="DUF3824 DOMAIN-CONTAINING PROTEIN"/>
    <property type="match status" value="1"/>
</dbReference>
<feature type="compositionally biased region" description="Basic residues" evidence="1">
    <location>
        <begin position="364"/>
        <end position="378"/>
    </location>
</feature>
<feature type="compositionally biased region" description="Low complexity" evidence="1">
    <location>
        <begin position="663"/>
        <end position="676"/>
    </location>
</feature>
<feature type="region of interest" description="Disordered" evidence="1">
    <location>
        <begin position="1"/>
        <end position="153"/>
    </location>
</feature>
<evidence type="ECO:0000313" key="4">
    <source>
        <dbReference type="Proteomes" id="UP001203852"/>
    </source>
</evidence>
<name>A0AAN6DV94_9EURO</name>
<feature type="compositionally biased region" description="Basic and acidic residues" evidence="1">
    <location>
        <begin position="1"/>
        <end position="25"/>
    </location>
</feature>
<organism evidence="3 4">
    <name type="scientific">Exophiala viscosa</name>
    <dbReference type="NCBI Taxonomy" id="2486360"/>
    <lineage>
        <taxon>Eukaryota</taxon>
        <taxon>Fungi</taxon>
        <taxon>Dikarya</taxon>
        <taxon>Ascomycota</taxon>
        <taxon>Pezizomycotina</taxon>
        <taxon>Eurotiomycetes</taxon>
        <taxon>Chaetothyriomycetidae</taxon>
        <taxon>Chaetothyriales</taxon>
        <taxon>Herpotrichiellaceae</taxon>
        <taxon>Exophiala</taxon>
    </lineage>
</organism>
<dbReference type="InterPro" id="IPR024436">
    <property type="entry name" value="DUF3824"/>
</dbReference>
<feature type="compositionally biased region" description="Low complexity" evidence="1">
    <location>
        <begin position="995"/>
        <end position="1008"/>
    </location>
</feature>
<feature type="compositionally biased region" description="Pro residues" evidence="1">
    <location>
        <begin position="767"/>
        <end position="778"/>
    </location>
</feature>
<dbReference type="Proteomes" id="UP001203852">
    <property type="component" value="Unassembled WGS sequence"/>
</dbReference>
<feature type="compositionally biased region" description="Basic residues" evidence="1">
    <location>
        <begin position="387"/>
        <end position="400"/>
    </location>
</feature>
<proteinExistence type="predicted"/>
<feature type="compositionally biased region" description="Low complexity" evidence="1">
    <location>
        <begin position="314"/>
        <end position="323"/>
    </location>
</feature>
<feature type="compositionally biased region" description="Basic and acidic residues" evidence="1">
    <location>
        <begin position="216"/>
        <end position="263"/>
    </location>
</feature>
<feature type="compositionally biased region" description="Low complexity" evidence="1">
    <location>
        <begin position="348"/>
        <end position="360"/>
    </location>
</feature>
<feature type="compositionally biased region" description="Basic and acidic residues" evidence="1">
    <location>
        <begin position="486"/>
        <end position="502"/>
    </location>
</feature>
<evidence type="ECO:0000313" key="3">
    <source>
        <dbReference type="EMBL" id="KAI1612123.1"/>
    </source>
</evidence>
<feature type="region of interest" description="Disordered" evidence="1">
    <location>
        <begin position="529"/>
        <end position="605"/>
    </location>
</feature>
<comment type="caution">
    <text evidence="3">The sequence shown here is derived from an EMBL/GenBank/DDBJ whole genome shotgun (WGS) entry which is preliminary data.</text>
</comment>
<feature type="compositionally biased region" description="Basic and acidic residues" evidence="1">
    <location>
        <begin position="144"/>
        <end position="153"/>
    </location>
</feature>
<feature type="compositionally biased region" description="Basic and acidic residues" evidence="1">
    <location>
        <begin position="1028"/>
        <end position="1040"/>
    </location>
</feature>
<feature type="region of interest" description="Disordered" evidence="1">
    <location>
        <begin position="617"/>
        <end position="828"/>
    </location>
</feature>
<feature type="compositionally biased region" description="Basic and acidic residues" evidence="1">
    <location>
        <begin position="34"/>
        <end position="137"/>
    </location>
</feature>
<feature type="compositionally biased region" description="Acidic residues" evidence="1">
    <location>
        <begin position="954"/>
        <end position="963"/>
    </location>
</feature>
<feature type="compositionally biased region" description="Low complexity" evidence="1">
    <location>
        <begin position="893"/>
        <end position="911"/>
    </location>
</feature>
<accession>A0AAN6DV94</accession>
<dbReference type="PANTHER" id="PTHR35487">
    <property type="entry name" value="DUF3824 DOMAIN-CONTAINING PROTEIN"/>
    <property type="match status" value="1"/>
</dbReference>
<keyword evidence="4" id="KW-1185">Reference proteome</keyword>
<protein>
    <recommendedName>
        <fullName evidence="2">DUF3824 domain-containing protein</fullName>
    </recommendedName>
</protein>
<evidence type="ECO:0000256" key="1">
    <source>
        <dbReference type="SAM" id="MobiDB-lite"/>
    </source>
</evidence>
<sequence>MGSVYRDRDRYDDSRTTVSSARRDGGYTTVKRYVVKEEDTRSSTGRDRRFVPERAGERVEETRIVRREREVEEPVRESRRDDPRVSERELVIRRERDDEPRREYYDRDYYQDNRRDNGAADKEIVIRRTTDREEPRQNDSNVARYDDRGRDVRISESRYRDGYEVLAPPRVDDRDLQKYIRTSEYYSPAPQPQTIIIRQEPIIIRERIRDDDYQIVRKSDVDDERSVVRSRDQPRGEEDFFYEKKVRERLDDPRRDDDDYYERRNRRGRSVSPHDSVSQRGGRDDYSSDDSMVYVRKEVREDDSPSPHRRRDLAAGVAAGVAANELLRRHKEKQGQETSHGIGRIGRDVGAGALGALAAEGIRRARSAHRSRSRRRGRSRSEDSGRSRSRRSRSRSKSPSKLKALGVVGLGAAALAAAATIASKRMQGGGNDDGDRRSRSRRRSDSASSLENDTRAPGDTARNPNHRKKRMAEAGAAGAIVAGLIERARSKSRARDGKERSQSRIRQALPVVAAGIGSAALAGLYEKNKAKKEAQAISQNERRASSRSRSRGRSDAYYDGPSQGAASDPAMLGAIEYGNGPMHGNNFGPDYYGRPPPQEGYYGTSNAVVPAATGAAAGTYGAQRARSRSRSLSRERGGRRSSRSSSSSPDRGHSRRRSRDAGKSAAAAAGGAVAASEYDRRKQEKRDRKARKRREEQGYGADPYEDNYHQAQHYSPTPPPATDPYATQQGFYPQTSQFPPPPGAVPQQYPSQNPAPGAASPYATQSYPPPPPPGPPPTGATNYDAYASGANPYAPRGPENVSAEPSPVFGNPFTSAASNDQHHVPDDWECPMANAARIGLNVSPSAPPAPPIINVQPPSTSGTRRSRTPDIASPSVNGYVPPTKTIHDYVSLPNRTTSPTRSRSQPPSTGRKSVQFAAAPQVTTLEDNPPVESEASSPERHRHRHKNSHSGGYEAEEDTDTIPDESRRRIREQSSRSIDPEATERKHRRRRSHEPTSSRGEPSSSSKGPELERVSSPNDSDATIELPSRFDEKGRKRTDAGDDPLGGKIEDILAGKGAAGKVFGNFLDGLFGPDDRRRKGR</sequence>
<feature type="region of interest" description="Disordered" evidence="1">
    <location>
        <begin position="216"/>
        <end position="406"/>
    </location>
</feature>
<feature type="compositionally biased region" description="Low complexity" evidence="1">
    <location>
        <begin position="473"/>
        <end position="483"/>
    </location>
</feature>
<dbReference type="EMBL" id="MU404355">
    <property type="protein sequence ID" value="KAI1612123.1"/>
    <property type="molecule type" value="Genomic_DNA"/>
</dbReference>